<evidence type="ECO:0000313" key="3">
    <source>
        <dbReference type="EnsemblMetazoa" id="XP_030842272"/>
    </source>
</evidence>
<dbReference type="Gene3D" id="2.60.40.10">
    <property type="entry name" value="Immunoglobulins"/>
    <property type="match status" value="3"/>
</dbReference>
<dbReference type="InterPro" id="IPR013783">
    <property type="entry name" value="Ig-like_fold"/>
</dbReference>
<dbReference type="EnsemblMetazoa" id="XM_030986412">
    <property type="protein sequence ID" value="XP_030842272"/>
    <property type="gene ID" value="LOC115924305"/>
</dbReference>
<dbReference type="RefSeq" id="XP_030842272.1">
    <property type="nucleotide sequence ID" value="XM_030986412.1"/>
</dbReference>
<feature type="domain" description="Fibronectin type-III" evidence="2">
    <location>
        <begin position="1"/>
        <end position="76"/>
    </location>
</feature>
<feature type="transmembrane region" description="Helical" evidence="1">
    <location>
        <begin position="291"/>
        <end position="312"/>
    </location>
</feature>
<dbReference type="InterPro" id="IPR003961">
    <property type="entry name" value="FN3_dom"/>
</dbReference>
<keyword evidence="1" id="KW-0472">Membrane</keyword>
<organism evidence="3 4">
    <name type="scientific">Strongylocentrotus purpuratus</name>
    <name type="common">Purple sea urchin</name>
    <dbReference type="NCBI Taxonomy" id="7668"/>
    <lineage>
        <taxon>Eukaryota</taxon>
        <taxon>Metazoa</taxon>
        <taxon>Echinodermata</taxon>
        <taxon>Eleutherozoa</taxon>
        <taxon>Echinozoa</taxon>
        <taxon>Echinoidea</taxon>
        <taxon>Euechinoidea</taxon>
        <taxon>Echinacea</taxon>
        <taxon>Camarodonta</taxon>
        <taxon>Echinidea</taxon>
        <taxon>Strongylocentrotidae</taxon>
        <taxon>Strongylocentrotus</taxon>
    </lineage>
</organism>
<dbReference type="SUPFAM" id="SSF49265">
    <property type="entry name" value="Fibronectin type III"/>
    <property type="match status" value="2"/>
</dbReference>
<dbReference type="AlphaFoldDB" id="A0A7M7NX66"/>
<dbReference type="CDD" id="cd00063">
    <property type="entry name" value="FN3"/>
    <property type="match status" value="3"/>
</dbReference>
<dbReference type="PANTHER" id="PTHR46957">
    <property type="entry name" value="CYTOKINE RECEPTOR"/>
    <property type="match status" value="1"/>
</dbReference>
<dbReference type="KEGG" id="spu:115924305"/>
<dbReference type="PROSITE" id="PS50853">
    <property type="entry name" value="FN3"/>
    <property type="match status" value="2"/>
</dbReference>
<name>A0A7M7NX66_STRPU</name>
<keyword evidence="4" id="KW-1185">Reference proteome</keyword>
<dbReference type="Pfam" id="PF00041">
    <property type="entry name" value="fn3"/>
    <property type="match status" value="1"/>
</dbReference>
<dbReference type="Proteomes" id="UP000007110">
    <property type="component" value="Unassembled WGS sequence"/>
</dbReference>
<keyword evidence="1" id="KW-0812">Transmembrane</keyword>
<dbReference type="GeneID" id="115924305"/>
<dbReference type="InterPro" id="IPR050713">
    <property type="entry name" value="RTP_Phos/Ushers"/>
</dbReference>
<reference evidence="3" key="2">
    <citation type="submission" date="2021-01" db="UniProtKB">
        <authorList>
            <consortium name="EnsemblMetazoa"/>
        </authorList>
    </citation>
    <scope>IDENTIFICATION</scope>
</reference>
<evidence type="ECO:0000259" key="2">
    <source>
        <dbReference type="PROSITE" id="PS50853"/>
    </source>
</evidence>
<evidence type="ECO:0000313" key="4">
    <source>
        <dbReference type="Proteomes" id="UP000007110"/>
    </source>
</evidence>
<accession>A0A7M7NX66</accession>
<sequence>MLSKSVGNVFKSATTLPLDAEKTIIINKAGVSVPDSSPFRVGGLVPFTWYSFRLRPFNQAGDGSTSDTVFVRTLQGGNVDTLPSPPVDMNLSPMSSYGFMDVTWSPPLTPNGVIMHYVITYNTNTTRTNSTFIRLKVYGDTDYAVGLSACTRPEKGFACSTSTFQRFRTPISAPSSPRLQDVLRSGPTKVKVRWDPPEHPNGPIQDYVIKVWSASTSFPFFENATVDVVDVDQREDEVAIECGVDVQEEKAFEIEIFARTVNEEGVELEGESDTEGIVMCGAPQHVSAMTLILPLSIIVLISSLILAGLIYWRWFRRSHKLDIYFSDIVNIRKRNKRFQHLRIPRPVAQESEVFDVIRTRPSFERTEVEPNEVEKHFHQLAVIDDHRKYTGENVPRAMGYLSKDDSCSVSTKCLEYSRRDLCYDNGDDDVDENDNRLYTSGSSGYLSLDGLFSSNSLYRKSSISDVESLCKEVVYSQVLVTPGMPKNSRMTRSLPSVAEQTLKTSPSCYQGAKDVFKDSCGDIRTGEDSDKIVNIVCLQRTNNLKNAPFKRSHDEPIYYMLARGEGECDS</sequence>
<dbReference type="SMART" id="SM00060">
    <property type="entry name" value="FN3"/>
    <property type="match status" value="3"/>
</dbReference>
<dbReference type="PANTHER" id="PTHR46957:SF3">
    <property type="entry name" value="CYTOKINE RECEPTOR"/>
    <property type="match status" value="1"/>
</dbReference>
<dbReference type="InterPro" id="IPR036116">
    <property type="entry name" value="FN3_sf"/>
</dbReference>
<keyword evidence="1" id="KW-1133">Transmembrane helix</keyword>
<dbReference type="GO" id="GO:0016020">
    <property type="term" value="C:membrane"/>
    <property type="evidence" value="ECO:0007669"/>
    <property type="project" value="UniProtKB-SubCell"/>
</dbReference>
<feature type="domain" description="Fibronectin type-III" evidence="2">
    <location>
        <begin position="173"/>
        <end position="283"/>
    </location>
</feature>
<dbReference type="InParanoid" id="A0A7M7NX66"/>
<proteinExistence type="predicted"/>
<protein>
    <recommendedName>
        <fullName evidence="2">Fibronectin type-III domain-containing protein</fullName>
    </recommendedName>
</protein>
<evidence type="ECO:0000256" key="1">
    <source>
        <dbReference type="SAM" id="Phobius"/>
    </source>
</evidence>
<reference evidence="4" key="1">
    <citation type="submission" date="2015-02" db="EMBL/GenBank/DDBJ databases">
        <title>Genome sequencing for Strongylocentrotus purpuratus.</title>
        <authorList>
            <person name="Murali S."/>
            <person name="Liu Y."/>
            <person name="Vee V."/>
            <person name="English A."/>
            <person name="Wang M."/>
            <person name="Skinner E."/>
            <person name="Han Y."/>
            <person name="Muzny D.M."/>
            <person name="Worley K.C."/>
            <person name="Gibbs R.A."/>
        </authorList>
    </citation>
    <scope>NUCLEOTIDE SEQUENCE</scope>
</reference>
<dbReference type="OrthoDB" id="5969272at2759"/>